<evidence type="ECO:0000313" key="4">
    <source>
        <dbReference type="Proteomes" id="UP000826271"/>
    </source>
</evidence>
<dbReference type="AlphaFoldDB" id="A0AAV6W6F5"/>
<feature type="region of interest" description="Disordered" evidence="2">
    <location>
        <begin position="276"/>
        <end position="299"/>
    </location>
</feature>
<feature type="region of interest" description="Disordered" evidence="2">
    <location>
        <begin position="201"/>
        <end position="246"/>
    </location>
</feature>
<dbReference type="Proteomes" id="UP000826271">
    <property type="component" value="Unassembled WGS sequence"/>
</dbReference>
<accession>A0AAV6W6F5</accession>
<feature type="compositionally biased region" description="Polar residues" evidence="2">
    <location>
        <begin position="283"/>
        <end position="299"/>
    </location>
</feature>
<feature type="compositionally biased region" description="Basic and acidic residues" evidence="2">
    <location>
        <begin position="71"/>
        <end position="82"/>
    </location>
</feature>
<sequence length="299" mass="32757">MDMLLFAGFSPLQPYWSSGSDSRITVNKRGGEVAPAVISANFWKFYDTNKAAQNGGNPVPKESVFNRTHKRNEEKGPFVDKKSKRTLETCTKLKESRSQSSGNAMLSPQWSSTFIPEVWVEASGGLKNGRSYGCGKSYSGSFTSSGTIPSNNYSKSELEQLKEELREMKKEQQEINDKISQLLAFFRATYANFSGHHFSHGQYSSPQYSAPSPGQYSASARAGKYPPTGTTPYSAPTHSQYTATGSGQYPPLAPGYYPAPPLGYFMTPATQFHVPGNYVAQDQHPSVPTQQSDQLPSPG</sequence>
<feature type="compositionally biased region" description="Low complexity" evidence="2">
    <location>
        <begin position="201"/>
        <end position="217"/>
    </location>
</feature>
<reference evidence="3" key="1">
    <citation type="submission" date="2019-10" db="EMBL/GenBank/DDBJ databases">
        <authorList>
            <person name="Zhang R."/>
            <person name="Pan Y."/>
            <person name="Wang J."/>
            <person name="Ma R."/>
            <person name="Yu S."/>
        </authorList>
    </citation>
    <scope>NUCLEOTIDE SEQUENCE</scope>
    <source>
        <strain evidence="3">LA-IB0</strain>
        <tissue evidence="3">Leaf</tissue>
    </source>
</reference>
<protein>
    <submittedName>
        <fullName evidence="3">Uncharacterized protein</fullName>
    </submittedName>
</protein>
<keyword evidence="4" id="KW-1185">Reference proteome</keyword>
<comment type="caution">
    <text evidence="3">The sequence shown here is derived from an EMBL/GenBank/DDBJ whole genome shotgun (WGS) entry which is preliminary data.</text>
</comment>
<organism evidence="3 4">
    <name type="scientific">Buddleja alternifolia</name>
    <dbReference type="NCBI Taxonomy" id="168488"/>
    <lineage>
        <taxon>Eukaryota</taxon>
        <taxon>Viridiplantae</taxon>
        <taxon>Streptophyta</taxon>
        <taxon>Embryophyta</taxon>
        <taxon>Tracheophyta</taxon>
        <taxon>Spermatophyta</taxon>
        <taxon>Magnoliopsida</taxon>
        <taxon>eudicotyledons</taxon>
        <taxon>Gunneridae</taxon>
        <taxon>Pentapetalae</taxon>
        <taxon>asterids</taxon>
        <taxon>lamiids</taxon>
        <taxon>Lamiales</taxon>
        <taxon>Scrophulariaceae</taxon>
        <taxon>Buddlejeae</taxon>
        <taxon>Buddleja</taxon>
    </lineage>
</organism>
<keyword evidence="1" id="KW-0175">Coiled coil</keyword>
<gene>
    <name evidence="3" type="ORF">BUALT_Bualt19G0011600</name>
</gene>
<evidence type="ECO:0000256" key="2">
    <source>
        <dbReference type="SAM" id="MobiDB-lite"/>
    </source>
</evidence>
<evidence type="ECO:0000256" key="1">
    <source>
        <dbReference type="SAM" id="Coils"/>
    </source>
</evidence>
<dbReference type="Pfam" id="PF03004">
    <property type="entry name" value="Transposase_24"/>
    <property type="match status" value="1"/>
</dbReference>
<feature type="region of interest" description="Disordered" evidence="2">
    <location>
        <begin position="53"/>
        <end position="82"/>
    </location>
</feature>
<evidence type="ECO:0000313" key="3">
    <source>
        <dbReference type="EMBL" id="KAG8363334.1"/>
    </source>
</evidence>
<dbReference type="InterPro" id="IPR004252">
    <property type="entry name" value="Probable_transposase_24"/>
</dbReference>
<dbReference type="EMBL" id="WHWC01000019">
    <property type="protein sequence ID" value="KAG8363334.1"/>
    <property type="molecule type" value="Genomic_DNA"/>
</dbReference>
<proteinExistence type="predicted"/>
<feature type="coiled-coil region" evidence="1">
    <location>
        <begin position="151"/>
        <end position="182"/>
    </location>
</feature>
<name>A0AAV6W6F5_9LAMI</name>
<feature type="compositionally biased region" description="Polar residues" evidence="2">
    <location>
        <begin position="228"/>
        <end position="246"/>
    </location>
</feature>